<dbReference type="AlphaFoldDB" id="A0A8J2PJW8"/>
<evidence type="ECO:0000313" key="2">
    <source>
        <dbReference type="EMBL" id="CAG7825509.1"/>
    </source>
</evidence>
<gene>
    <name evidence="2" type="ORF">AFUS01_LOCUS35617</name>
</gene>
<keyword evidence="3" id="KW-1185">Reference proteome</keyword>
<comment type="caution">
    <text evidence="2">The sequence shown here is derived from an EMBL/GenBank/DDBJ whole genome shotgun (WGS) entry which is preliminary data.</text>
</comment>
<feature type="transmembrane region" description="Helical" evidence="1">
    <location>
        <begin position="28"/>
        <end position="52"/>
    </location>
</feature>
<feature type="transmembrane region" description="Helical" evidence="1">
    <location>
        <begin position="91"/>
        <end position="109"/>
    </location>
</feature>
<sequence>FGKKFKKYLLKSEANLGIKELLNDKGGLFQLVVILLDGMIIFMMFLICVIYFKMPLMITSLMDLPLHLLIPSVIFQEVFLIHFIFAWFITMSLYCFAGFDYLVAIMEIMDELA</sequence>
<feature type="non-terminal residue" evidence="2">
    <location>
        <position position="113"/>
    </location>
</feature>
<keyword evidence="1" id="KW-0472">Membrane</keyword>
<protein>
    <submittedName>
        <fullName evidence="2">Uncharacterized protein</fullName>
    </submittedName>
</protein>
<evidence type="ECO:0000313" key="3">
    <source>
        <dbReference type="Proteomes" id="UP000708208"/>
    </source>
</evidence>
<name>A0A8J2PJW8_9HEXA</name>
<keyword evidence="1" id="KW-0812">Transmembrane</keyword>
<dbReference type="EMBL" id="CAJVCH010536556">
    <property type="protein sequence ID" value="CAG7825509.1"/>
    <property type="molecule type" value="Genomic_DNA"/>
</dbReference>
<keyword evidence="1" id="KW-1133">Transmembrane helix</keyword>
<organism evidence="2 3">
    <name type="scientific">Allacma fusca</name>
    <dbReference type="NCBI Taxonomy" id="39272"/>
    <lineage>
        <taxon>Eukaryota</taxon>
        <taxon>Metazoa</taxon>
        <taxon>Ecdysozoa</taxon>
        <taxon>Arthropoda</taxon>
        <taxon>Hexapoda</taxon>
        <taxon>Collembola</taxon>
        <taxon>Symphypleona</taxon>
        <taxon>Sminthuridae</taxon>
        <taxon>Allacma</taxon>
    </lineage>
</organism>
<evidence type="ECO:0000256" key="1">
    <source>
        <dbReference type="SAM" id="Phobius"/>
    </source>
</evidence>
<proteinExistence type="predicted"/>
<reference evidence="2" key="1">
    <citation type="submission" date="2021-06" db="EMBL/GenBank/DDBJ databases">
        <authorList>
            <person name="Hodson N. C."/>
            <person name="Mongue J. A."/>
            <person name="Jaron S. K."/>
        </authorList>
    </citation>
    <scope>NUCLEOTIDE SEQUENCE</scope>
</reference>
<dbReference type="Proteomes" id="UP000708208">
    <property type="component" value="Unassembled WGS sequence"/>
</dbReference>
<accession>A0A8J2PJW8</accession>